<organism evidence="1 2">
    <name type="scientific">Xanthomonas vasicola pv. vasculorum</name>
    <dbReference type="NCBI Taxonomy" id="325776"/>
    <lineage>
        <taxon>Bacteria</taxon>
        <taxon>Pseudomonadati</taxon>
        <taxon>Pseudomonadota</taxon>
        <taxon>Gammaproteobacteria</taxon>
        <taxon>Lysobacterales</taxon>
        <taxon>Lysobacteraceae</taxon>
        <taxon>Xanthomonas</taxon>
    </lineage>
</organism>
<proteinExistence type="predicted"/>
<protein>
    <submittedName>
        <fullName evidence="1">Uncharacterized protein</fullName>
    </submittedName>
</protein>
<accession>A0AAE8F5R8</accession>
<comment type="caution">
    <text evidence="1">The sequence shown here is derived from an EMBL/GenBank/DDBJ whole genome shotgun (WGS) entry which is preliminary data.</text>
</comment>
<gene>
    <name evidence="1" type="ORF">C9386_14855</name>
</gene>
<sequence length="93" mass="9658">MKGWDGQKLQQQVSAGAEITATFGQQASKAIGDYAEQKTNEAAAMRLQAGTTTDPEQKAQLLAQADQLDSQWGANGTLRVLAHTAVGGLTGGV</sequence>
<dbReference type="EMBL" id="PYTT01000126">
    <property type="protein sequence ID" value="RNL00164.1"/>
    <property type="molecule type" value="Genomic_DNA"/>
</dbReference>
<name>A0AAE8F5R8_XANVA</name>
<dbReference type="RefSeq" id="WP_201722533.1">
    <property type="nucleotide sequence ID" value="NZ_PYTT01000126.1"/>
</dbReference>
<reference evidence="1 2" key="1">
    <citation type="submission" date="2018-03" db="EMBL/GenBank/DDBJ databases">
        <authorList>
            <person name="Wu G."/>
        </authorList>
    </citation>
    <scope>NUCLEOTIDE SEQUENCE [LARGE SCALE GENOMIC DNA]</scope>
    <source>
        <strain evidence="1 2">SAM-118</strain>
    </source>
</reference>
<dbReference type="Proteomes" id="UP000284283">
    <property type="component" value="Unassembled WGS sequence"/>
</dbReference>
<evidence type="ECO:0000313" key="2">
    <source>
        <dbReference type="Proteomes" id="UP000284283"/>
    </source>
</evidence>
<evidence type="ECO:0000313" key="1">
    <source>
        <dbReference type="EMBL" id="RNL00164.1"/>
    </source>
</evidence>
<dbReference type="AlphaFoldDB" id="A0AAE8F5R8"/>
<feature type="non-terminal residue" evidence="1">
    <location>
        <position position="93"/>
    </location>
</feature>